<evidence type="ECO:0000256" key="3">
    <source>
        <dbReference type="ARBA" id="ARBA00022833"/>
    </source>
</evidence>
<dbReference type="Pfam" id="PF05485">
    <property type="entry name" value="THAP"/>
    <property type="match status" value="1"/>
</dbReference>
<evidence type="ECO:0000313" key="9">
    <source>
        <dbReference type="Proteomes" id="UP001497482"/>
    </source>
</evidence>
<feature type="compositionally biased region" description="Polar residues" evidence="6">
    <location>
        <begin position="161"/>
        <end position="181"/>
    </location>
</feature>
<feature type="region of interest" description="Disordered" evidence="6">
    <location>
        <begin position="142"/>
        <end position="188"/>
    </location>
</feature>
<dbReference type="Proteomes" id="UP001497482">
    <property type="component" value="Chromosome 6"/>
</dbReference>
<evidence type="ECO:0000256" key="2">
    <source>
        <dbReference type="ARBA" id="ARBA00022771"/>
    </source>
</evidence>
<reference evidence="8 9" key="1">
    <citation type="submission" date="2024-04" db="EMBL/GenBank/DDBJ databases">
        <authorList>
            <person name="Waldvogel A.-M."/>
            <person name="Schoenle A."/>
        </authorList>
    </citation>
    <scope>NUCLEOTIDE SEQUENCE [LARGE SCALE GENOMIC DNA]</scope>
</reference>
<proteinExistence type="predicted"/>
<evidence type="ECO:0000259" key="7">
    <source>
        <dbReference type="PROSITE" id="PS50950"/>
    </source>
</evidence>
<name>A0AAV2M348_KNICA</name>
<evidence type="ECO:0000256" key="6">
    <source>
        <dbReference type="SAM" id="MobiDB-lite"/>
    </source>
</evidence>
<gene>
    <name evidence="8" type="ORF">KC01_LOCUS34789</name>
</gene>
<keyword evidence="3" id="KW-0862">Zinc</keyword>
<keyword evidence="2 5" id="KW-0863">Zinc-finger</keyword>
<dbReference type="PROSITE" id="PS50950">
    <property type="entry name" value="ZF_THAP"/>
    <property type="match status" value="1"/>
</dbReference>
<protein>
    <recommendedName>
        <fullName evidence="7">THAP-type domain-containing protein</fullName>
    </recommendedName>
</protein>
<dbReference type="SMART" id="SM00980">
    <property type="entry name" value="THAP"/>
    <property type="match status" value="1"/>
</dbReference>
<dbReference type="GO" id="GO:0008270">
    <property type="term" value="F:zinc ion binding"/>
    <property type="evidence" value="ECO:0007669"/>
    <property type="project" value="UniProtKB-KW"/>
</dbReference>
<dbReference type="PANTHER" id="PTHR31751">
    <property type="entry name" value="SI:CH211-108C17.2-RELATED-RELATED"/>
    <property type="match status" value="1"/>
</dbReference>
<dbReference type="SUPFAM" id="SSF57716">
    <property type="entry name" value="Glucocorticoid receptor-like (DNA-binding domain)"/>
    <property type="match status" value="1"/>
</dbReference>
<feature type="compositionally biased region" description="Pro residues" evidence="6">
    <location>
        <begin position="612"/>
        <end position="623"/>
    </location>
</feature>
<dbReference type="InterPro" id="IPR006612">
    <property type="entry name" value="THAP_Znf"/>
</dbReference>
<keyword evidence="1" id="KW-0479">Metal-binding</keyword>
<dbReference type="AlphaFoldDB" id="A0AAV2M348"/>
<dbReference type="EMBL" id="OZ035828">
    <property type="protein sequence ID" value="CAL1607762.1"/>
    <property type="molecule type" value="Genomic_DNA"/>
</dbReference>
<keyword evidence="9" id="KW-1185">Reference proteome</keyword>
<evidence type="ECO:0000256" key="5">
    <source>
        <dbReference type="PROSITE-ProRule" id="PRU00309"/>
    </source>
</evidence>
<organism evidence="8 9">
    <name type="scientific">Knipowitschia caucasica</name>
    <name type="common">Caucasian dwarf goby</name>
    <name type="synonym">Pomatoschistus caucasicus</name>
    <dbReference type="NCBI Taxonomy" id="637954"/>
    <lineage>
        <taxon>Eukaryota</taxon>
        <taxon>Metazoa</taxon>
        <taxon>Chordata</taxon>
        <taxon>Craniata</taxon>
        <taxon>Vertebrata</taxon>
        <taxon>Euteleostomi</taxon>
        <taxon>Actinopterygii</taxon>
        <taxon>Neopterygii</taxon>
        <taxon>Teleostei</taxon>
        <taxon>Neoteleostei</taxon>
        <taxon>Acanthomorphata</taxon>
        <taxon>Gobiaria</taxon>
        <taxon>Gobiiformes</taxon>
        <taxon>Gobioidei</taxon>
        <taxon>Gobiidae</taxon>
        <taxon>Gobiinae</taxon>
        <taxon>Knipowitschia</taxon>
    </lineage>
</organism>
<feature type="region of interest" description="Disordered" evidence="6">
    <location>
        <begin position="576"/>
        <end position="623"/>
    </location>
</feature>
<keyword evidence="4 5" id="KW-0238">DNA-binding</keyword>
<sequence>MGKTCVAYGCSNVNKDGVSLHSFPNPTTEKERFDEWNRQVKRTRLHWTGPPLPYLSAAWRSCVVCSEHFTLDSFEHINSVAASLGYKTRATLKPDAIPTVFKRKKPSEASPTPARTDRRTLLTHKLEHRRMINSLLIPAMDPVHPSTSAGSSNEDDGIGTFTPSLQDQSTQTTFRNKSTYRSKGVSVRPRQRSVSIQCTLPSKKACSSDYPIHIFEVHDEDEDFTIEEADDPDYIADEQDIIEESERIESWQPGEKFYLVSESSLFGDGRADSPGHSAKYGTYTVMERKSKTIIASQLVQSNEVTSSVAMEKEGLLRALDQLNRNDVVIKELVTDRHLSIRKMMRETKPDIKHSVDVWHLDKGLGKKLLAVSKERDCGLVSEWKQSISKHIYCPVGSCGVRFFGVRFCGVLSYGVRFCGVRFCGVLSYGVRFCGVLSCGVRACPVGSGPVQWGPVLWGPVLWGPILWGPVPWSPVLWGPVLWGPVLWGPVQWGPVGSSPVGFSAVGSCPVGSSPVGFSAVGSCPVGSSPVGFSAVGSCPVGSYPVGSSPVGSGHEHVPVLCGLTGVAPQPSVTHSVYAEHGGQDPLQGSPLAPLCQDPLQPPPSAPLCQDPLQPPPSAPFCPL</sequence>
<evidence type="ECO:0000256" key="1">
    <source>
        <dbReference type="ARBA" id="ARBA00022723"/>
    </source>
</evidence>
<feature type="domain" description="THAP-type" evidence="7">
    <location>
        <begin position="1"/>
        <end position="101"/>
    </location>
</feature>
<dbReference type="GO" id="GO:0003677">
    <property type="term" value="F:DNA binding"/>
    <property type="evidence" value="ECO:0007669"/>
    <property type="project" value="UniProtKB-UniRule"/>
</dbReference>
<accession>A0AAV2M348</accession>
<dbReference type="PANTHER" id="PTHR31751:SF42">
    <property type="entry name" value="PROTEIN CBG10204"/>
    <property type="match status" value="1"/>
</dbReference>
<evidence type="ECO:0000313" key="8">
    <source>
        <dbReference type="EMBL" id="CAL1607762.1"/>
    </source>
</evidence>
<evidence type="ECO:0000256" key="4">
    <source>
        <dbReference type="ARBA" id="ARBA00023125"/>
    </source>
</evidence>